<evidence type="ECO:0000313" key="6">
    <source>
        <dbReference type="Proteomes" id="UP000283509"/>
    </source>
</evidence>
<feature type="compositionally biased region" description="Basic and acidic residues" evidence="4">
    <location>
        <begin position="12"/>
        <end position="21"/>
    </location>
</feature>
<sequence>MKRTGGEFSNEPQEKKSRNGEEEMESCDVSTTSPVDTAKEGKQEKPAGTSQKTSRLPQALAGEATSKQDVSQEKIPQPTKGKSVEPTKPKKEPCIWRDTNYKVYTLKGHNDIILDVDCSDGYVLSASRDTTVRVWRVGGIEEERSLRGHRASVTSVAFLPGELAATVLAKLESEYEEIPSVQGQHSPECRVLAVSGGLDCTVKVWDIISGESHGSIYTYNGITCLSCGTWGIVTGTEGGKLEIWCVSSGQRFAFVNAFESQVISVSVKGNLIYAGSFDGEIGIWKYDSKERTLGTQYLLEPESPTPVSLKQLSCLAAHGDCVYLGDSGPNIKKFNWKKMQQLNREPSFIVRSLKHSHLICAAVLALVVAVAVGDVDLRQLVDHDLCVLDDTNIAQRHQGSDWELKGNGQLLLL</sequence>
<comment type="caution">
    <text evidence="5">The sequence shown here is derived from an EMBL/GenBank/DDBJ whole genome shotgun (WGS) entry which is preliminary data.</text>
</comment>
<keyword evidence="2" id="KW-0677">Repeat</keyword>
<feature type="repeat" description="WD" evidence="3">
    <location>
        <begin position="106"/>
        <end position="137"/>
    </location>
</feature>
<dbReference type="InterPro" id="IPR015943">
    <property type="entry name" value="WD40/YVTN_repeat-like_dom_sf"/>
</dbReference>
<dbReference type="PANTHER" id="PTHR44156">
    <property type="entry name" value="SUPERNUMERARY LIMBS, ISOFORM B-RELATED"/>
    <property type="match status" value="1"/>
</dbReference>
<feature type="region of interest" description="Disordered" evidence="4">
    <location>
        <begin position="1"/>
        <end position="92"/>
    </location>
</feature>
<dbReference type="InterPro" id="IPR001680">
    <property type="entry name" value="WD40_rpt"/>
</dbReference>
<dbReference type="InterPro" id="IPR020472">
    <property type="entry name" value="WD40_PAC1"/>
</dbReference>
<dbReference type="PRINTS" id="PR00320">
    <property type="entry name" value="GPROTEINBRPT"/>
</dbReference>
<evidence type="ECO:0000313" key="5">
    <source>
        <dbReference type="EMBL" id="ROT65980.1"/>
    </source>
</evidence>
<accession>A0A3R7SLK3</accession>
<dbReference type="SUPFAM" id="SSF50978">
    <property type="entry name" value="WD40 repeat-like"/>
    <property type="match status" value="1"/>
</dbReference>
<dbReference type="InterPro" id="IPR036322">
    <property type="entry name" value="WD40_repeat_dom_sf"/>
</dbReference>
<dbReference type="Pfam" id="PF00400">
    <property type="entry name" value="WD40"/>
    <property type="match status" value="2"/>
</dbReference>
<dbReference type="SMART" id="SM00320">
    <property type="entry name" value="WD40"/>
    <property type="match status" value="4"/>
</dbReference>
<evidence type="ECO:0000256" key="4">
    <source>
        <dbReference type="SAM" id="MobiDB-lite"/>
    </source>
</evidence>
<keyword evidence="1 3" id="KW-0853">WD repeat</keyword>
<dbReference type="InterPro" id="IPR053299">
    <property type="entry name" value="ASTRA_WD_repeat"/>
</dbReference>
<name>A0A3R7SLK3_PENVA</name>
<organism evidence="5 6">
    <name type="scientific">Penaeus vannamei</name>
    <name type="common">Whiteleg shrimp</name>
    <name type="synonym">Litopenaeus vannamei</name>
    <dbReference type="NCBI Taxonomy" id="6689"/>
    <lineage>
        <taxon>Eukaryota</taxon>
        <taxon>Metazoa</taxon>
        <taxon>Ecdysozoa</taxon>
        <taxon>Arthropoda</taxon>
        <taxon>Crustacea</taxon>
        <taxon>Multicrustacea</taxon>
        <taxon>Malacostraca</taxon>
        <taxon>Eumalacostraca</taxon>
        <taxon>Eucarida</taxon>
        <taxon>Decapoda</taxon>
        <taxon>Dendrobranchiata</taxon>
        <taxon>Penaeoidea</taxon>
        <taxon>Penaeidae</taxon>
        <taxon>Penaeus</taxon>
    </lineage>
</organism>
<reference evidence="5 6" key="1">
    <citation type="submission" date="2018-04" db="EMBL/GenBank/DDBJ databases">
        <authorList>
            <person name="Zhang X."/>
            <person name="Yuan J."/>
            <person name="Li F."/>
            <person name="Xiang J."/>
        </authorList>
    </citation>
    <scope>NUCLEOTIDE SEQUENCE [LARGE SCALE GENOMIC DNA]</scope>
    <source>
        <tissue evidence="5">Muscle</tissue>
    </source>
</reference>
<reference evidence="5 6" key="2">
    <citation type="submission" date="2019-01" db="EMBL/GenBank/DDBJ databases">
        <title>The decoding of complex shrimp genome reveals the adaptation for benthos swimmer, frequently molting mechanism and breeding impact on genome.</title>
        <authorList>
            <person name="Sun Y."/>
            <person name="Gao Y."/>
            <person name="Yu Y."/>
        </authorList>
    </citation>
    <scope>NUCLEOTIDE SEQUENCE [LARGE SCALE GENOMIC DNA]</scope>
    <source>
        <tissue evidence="5">Muscle</tissue>
    </source>
</reference>
<gene>
    <name evidence="5" type="ORF">C7M84_016027</name>
</gene>
<dbReference type="EMBL" id="QCYY01003007">
    <property type="protein sequence ID" value="ROT65980.1"/>
    <property type="molecule type" value="Genomic_DNA"/>
</dbReference>
<evidence type="ECO:0000256" key="2">
    <source>
        <dbReference type="ARBA" id="ARBA00022737"/>
    </source>
</evidence>
<proteinExistence type="predicted"/>
<dbReference type="Proteomes" id="UP000283509">
    <property type="component" value="Unassembled WGS sequence"/>
</dbReference>
<protein>
    <submittedName>
        <fullName evidence="5">Uncharacterized protein</fullName>
    </submittedName>
</protein>
<dbReference type="Gene3D" id="2.130.10.10">
    <property type="entry name" value="YVTN repeat-like/Quinoprotein amine dehydrogenase"/>
    <property type="match status" value="1"/>
</dbReference>
<feature type="compositionally biased region" description="Basic and acidic residues" evidence="4">
    <location>
        <begin position="82"/>
        <end position="92"/>
    </location>
</feature>
<keyword evidence="6" id="KW-1185">Reference proteome</keyword>
<evidence type="ECO:0000256" key="1">
    <source>
        <dbReference type="ARBA" id="ARBA00022574"/>
    </source>
</evidence>
<evidence type="ECO:0000256" key="3">
    <source>
        <dbReference type="PROSITE-ProRule" id="PRU00221"/>
    </source>
</evidence>
<dbReference type="AlphaFoldDB" id="A0A3R7SLK3"/>
<dbReference type="STRING" id="6689.A0A3R7SLK3"/>
<dbReference type="OrthoDB" id="190105at2759"/>
<dbReference type="PROSITE" id="PS50082">
    <property type="entry name" value="WD_REPEATS_2"/>
    <property type="match status" value="1"/>
</dbReference>